<gene>
    <name evidence="2" type="ORF">DRH29_04035</name>
</gene>
<protein>
    <submittedName>
        <fullName evidence="2">Uncharacterized protein</fullName>
    </submittedName>
</protein>
<accession>A0A420ZBW2</accession>
<evidence type="ECO:0000313" key="2">
    <source>
        <dbReference type="EMBL" id="RLC36693.1"/>
    </source>
</evidence>
<dbReference type="EMBL" id="QMNG01000036">
    <property type="protein sequence ID" value="RLC36693.1"/>
    <property type="molecule type" value="Genomic_DNA"/>
</dbReference>
<name>A0A420ZBW2_UNCK3</name>
<dbReference type="Proteomes" id="UP000281261">
    <property type="component" value="Unassembled WGS sequence"/>
</dbReference>
<reference evidence="2 3" key="1">
    <citation type="submission" date="2018-06" db="EMBL/GenBank/DDBJ databases">
        <title>Extensive metabolic versatility and redundancy in microbially diverse, dynamic hydrothermal sediments.</title>
        <authorList>
            <person name="Dombrowski N."/>
            <person name="Teske A."/>
            <person name="Baker B.J."/>
        </authorList>
    </citation>
    <scope>NUCLEOTIDE SEQUENCE [LARGE SCALE GENOMIC DNA]</scope>
    <source>
        <strain evidence="2">B79_G16</strain>
    </source>
</reference>
<comment type="caution">
    <text evidence="2">The sequence shown here is derived from an EMBL/GenBank/DDBJ whole genome shotgun (WGS) entry which is preliminary data.</text>
</comment>
<feature type="transmembrane region" description="Helical" evidence="1">
    <location>
        <begin position="38"/>
        <end position="65"/>
    </location>
</feature>
<evidence type="ECO:0000313" key="3">
    <source>
        <dbReference type="Proteomes" id="UP000281261"/>
    </source>
</evidence>
<proteinExistence type="predicted"/>
<sequence>MLNKKILWTILLVFLCFDPIFSYIAITEFNLKEAYPLSAYFVHGISPLFYFVFIPVSMVGIYLLVKATGWLAVKTEKNPKPDTREVSERIGLTSIVIAWGIGVTSVNLSVLFSGMKPVLSGNWRYWMAVGVLLGVVYALYESHKSERKKQ</sequence>
<feature type="transmembrane region" description="Helical" evidence="1">
    <location>
        <begin position="86"/>
        <end position="111"/>
    </location>
</feature>
<evidence type="ECO:0000256" key="1">
    <source>
        <dbReference type="SAM" id="Phobius"/>
    </source>
</evidence>
<feature type="transmembrane region" description="Helical" evidence="1">
    <location>
        <begin position="123"/>
        <end position="140"/>
    </location>
</feature>
<keyword evidence="1" id="KW-0472">Membrane</keyword>
<keyword evidence="1" id="KW-0812">Transmembrane</keyword>
<organism evidence="2 3">
    <name type="scientific">candidate division Kazan bacterium</name>
    <dbReference type="NCBI Taxonomy" id="2202143"/>
    <lineage>
        <taxon>Bacteria</taxon>
        <taxon>Bacteria division Kazan-3B-28</taxon>
    </lineage>
</organism>
<dbReference type="AlphaFoldDB" id="A0A420ZBW2"/>
<keyword evidence="1" id="KW-1133">Transmembrane helix</keyword>